<keyword evidence="2" id="KW-1185">Reference proteome</keyword>
<name>A0ABT2H9X8_9MICO</name>
<gene>
    <name evidence="1" type="ORF">N1032_23840</name>
</gene>
<comment type="caution">
    <text evidence="1">The sequence shown here is derived from an EMBL/GenBank/DDBJ whole genome shotgun (WGS) entry which is preliminary data.</text>
</comment>
<dbReference type="RefSeq" id="WP_259542892.1">
    <property type="nucleotide sequence ID" value="NZ_JANLCJ010000169.1"/>
</dbReference>
<dbReference type="EMBL" id="JANLCJ010000169">
    <property type="protein sequence ID" value="MCS5736768.1"/>
    <property type="molecule type" value="Genomic_DNA"/>
</dbReference>
<accession>A0ABT2H9X8</accession>
<organism evidence="1 2">
    <name type="scientific">Herbiconiux daphne</name>
    <dbReference type="NCBI Taxonomy" id="2970914"/>
    <lineage>
        <taxon>Bacteria</taxon>
        <taxon>Bacillati</taxon>
        <taxon>Actinomycetota</taxon>
        <taxon>Actinomycetes</taxon>
        <taxon>Micrococcales</taxon>
        <taxon>Microbacteriaceae</taxon>
        <taxon>Herbiconiux</taxon>
    </lineage>
</organism>
<protein>
    <recommendedName>
        <fullName evidence="3">50S ribosomal protein L29</fullName>
    </recommendedName>
</protein>
<evidence type="ECO:0008006" key="3">
    <source>
        <dbReference type="Google" id="ProtNLM"/>
    </source>
</evidence>
<proteinExistence type="predicted"/>
<sequence length="60" mass="6935">MELTGSEKELLLEVLDKHIKFVNSNRRNVSQAHMSNLKMRKKLADQEAALLNLKTKVQML</sequence>
<evidence type="ECO:0000313" key="1">
    <source>
        <dbReference type="EMBL" id="MCS5736768.1"/>
    </source>
</evidence>
<dbReference type="Proteomes" id="UP001165586">
    <property type="component" value="Unassembled WGS sequence"/>
</dbReference>
<evidence type="ECO:0000313" key="2">
    <source>
        <dbReference type="Proteomes" id="UP001165586"/>
    </source>
</evidence>
<reference evidence="1" key="1">
    <citation type="submission" date="2022-08" db="EMBL/GenBank/DDBJ databases">
        <authorList>
            <person name="Deng Y."/>
            <person name="Han X.-F."/>
            <person name="Zhang Y.-Q."/>
        </authorList>
    </citation>
    <scope>NUCLEOTIDE SEQUENCE</scope>
    <source>
        <strain evidence="1">CPCC 203386</strain>
    </source>
</reference>